<dbReference type="InterPro" id="IPR002123">
    <property type="entry name" value="Plipid/glycerol_acylTrfase"/>
</dbReference>
<accession>A0ABM5Q8G3</accession>
<gene>
    <name evidence="2" type="ORF">FH5T_10815</name>
</gene>
<dbReference type="Proteomes" id="UP000023772">
    <property type="component" value="Chromosome"/>
</dbReference>
<dbReference type="PANTHER" id="PTHR30068">
    <property type="entry name" value="URONATE ISOMERASE"/>
    <property type="match status" value="1"/>
</dbReference>
<name>A0ABM5Q8G3_9BACT</name>
<keyword evidence="2" id="KW-0808">Transferase</keyword>
<keyword evidence="3" id="KW-1185">Reference proteome</keyword>
<keyword evidence="2" id="KW-0012">Acyltransferase</keyword>
<sequence length="382" mass="45202">MMRDINFDDIRPYTDKEVKAKIRKLVKDKTFDDVLLHLFKNRPKVEMVKFQLRRVSSIKQLQGVFIYDLLHWLVDKTSDGLKVTGIDKLDKTKPYLFISNHRDIILDAALLNFLIFEYGMNTTQIAIGDNLLQYEWIEHTVKLNRSFVIRRNLPPRELMMASKKVSHFIRKSITEDHLSVWIAQREGRTKDGNDKTQESVLKMLNMSNKGGISDGFNELNIVPVSISYEIEPCGLPKLRELIKKEHYGRAKQSKDDLKAMSMGMFAPKGRMRFAFGTPIETHFELAKNNEQRNDYIRRLAEMIDDQIYKNYKLWPSNFVAYDMLMQEHRFKDRYTAEEQKKFEIMVEQAMVHIDFPITDIQERFLKLYAYPVINKFDRPKKQ</sequence>
<reference evidence="2 3" key="1">
    <citation type="submission" date="2014-03" db="EMBL/GenBank/DDBJ databases">
        <title>Complete genome sequence of a deeply braunched marine Bacteroidia bacterium Draconibacterium orientale type strain FH5T.</title>
        <authorList>
            <person name="Li X."/>
            <person name="Wang X."/>
            <person name="Xie Z."/>
            <person name="Du Z."/>
            <person name="Chen G."/>
        </authorList>
    </citation>
    <scope>NUCLEOTIDE SEQUENCE [LARGE SCALE GENOMIC DNA]</scope>
    <source>
        <strain evidence="2 3">FH5</strain>
    </source>
</reference>
<organism evidence="2 3">
    <name type="scientific">Draconibacterium orientale</name>
    <dbReference type="NCBI Taxonomy" id="1168034"/>
    <lineage>
        <taxon>Bacteria</taxon>
        <taxon>Pseudomonadati</taxon>
        <taxon>Bacteroidota</taxon>
        <taxon>Bacteroidia</taxon>
        <taxon>Marinilabiliales</taxon>
        <taxon>Prolixibacteraceae</taxon>
        <taxon>Draconibacterium</taxon>
    </lineage>
</organism>
<proteinExistence type="predicted"/>
<protein>
    <submittedName>
        <fullName evidence="2">Glycerol acyltransferase</fullName>
    </submittedName>
</protein>
<evidence type="ECO:0000313" key="2">
    <source>
        <dbReference type="EMBL" id="AHW59926.1"/>
    </source>
</evidence>
<dbReference type="EMBL" id="CP007451">
    <property type="protein sequence ID" value="AHW59926.1"/>
    <property type="molecule type" value="Genomic_DNA"/>
</dbReference>
<evidence type="ECO:0000259" key="1">
    <source>
        <dbReference type="Pfam" id="PF01553"/>
    </source>
</evidence>
<evidence type="ECO:0000313" key="3">
    <source>
        <dbReference type="Proteomes" id="UP000023772"/>
    </source>
</evidence>
<dbReference type="PANTHER" id="PTHR30068:SF3">
    <property type="entry name" value="PHOSPHOLIPID_GLYCEROL ACYLTRANSFERASE DOMAIN-CONTAINING PROTEIN"/>
    <property type="match status" value="1"/>
</dbReference>
<dbReference type="Pfam" id="PF01553">
    <property type="entry name" value="Acyltransferase"/>
    <property type="match status" value="1"/>
</dbReference>
<feature type="domain" description="Phospholipid/glycerol acyltransferase" evidence="1">
    <location>
        <begin position="81"/>
        <end position="192"/>
    </location>
</feature>
<dbReference type="GO" id="GO:0016746">
    <property type="term" value="F:acyltransferase activity"/>
    <property type="evidence" value="ECO:0007669"/>
    <property type="project" value="UniProtKB-KW"/>
</dbReference>
<dbReference type="SUPFAM" id="SSF69593">
    <property type="entry name" value="Glycerol-3-phosphate (1)-acyltransferase"/>
    <property type="match status" value="1"/>
</dbReference>